<dbReference type="InterPro" id="IPR018000">
    <property type="entry name" value="Neurotransmitter_ion_chnl_CS"/>
</dbReference>
<keyword evidence="4 21" id="KW-0812">Transmembrane</keyword>
<feature type="transmembrane region" description="Helical" evidence="21">
    <location>
        <begin position="300"/>
        <end position="321"/>
    </location>
</feature>
<dbReference type="NCBIfam" id="TIGR00860">
    <property type="entry name" value="LIC"/>
    <property type="match status" value="1"/>
</dbReference>
<dbReference type="CDD" id="cd19049">
    <property type="entry name" value="LGIC_TM_anion"/>
    <property type="match status" value="1"/>
</dbReference>
<dbReference type="Gene3D" id="2.70.170.10">
    <property type="entry name" value="Neurotransmitter-gated ion-channel ligand-binding domain"/>
    <property type="match status" value="1"/>
</dbReference>
<evidence type="ECO:0000256" key="2">
    <source>
        <dbReference type="ARBA" id="ARBA00022448"/>
    </source>
</evidence>
<keyword evidence="25" id="KW-1185">Reference proteome</keyword>
<feature type="transmembrane region" description="Helical" evidence="21">
    <location>
        <begin position="333"/>
        <end position="355"/>
    </location>
</feature>
<evidence type="ECO:0000256" key="18">
    <source>
        <dbReference type="ARBA" id="ARBA00034104"/>
    </source>
</evidence>
<evidence type="ECO:0000256" key="7">
    <source>
        <dbReference type="ARBA" id="ARBA00023018"/>
    </source>
</evidence>
<evidence type="ECO:0000256" key="5">
    <source>
        <dbReference type="ARBA" id="ARBA00022729"/>
    </source>
</evidence>
<dbReference type="PANTHER" id="PTHR18945">
    <property type="entry name" value="NEUROTRANSMITTER GATED ION CHANNEL"/>
    <property type="match status" value="1"/>
</dbReference>
<feature type="region of interest" description="Disordered" evidence="22">
    <location>
        <begin position="377"/>
        <end position="424"/>
    </location>
</feature>
<keyword evidence="10" id="KW-1015">Disulfide bond</keyword>
<keyword evidence="9 21" id="KW-0472">Membrane</keyword>
<dbReference type="CDD" id="cd19008">
    <property type="entry name" value="LGIC_ECD_GABAR_RDL-like"/>
    <property type="match status" value="1"/>
</dbReference>
<dbReference type="GeneID" id="117567321"/>
<accession>A0A9C6WJI2</accession>
<keyword evidence="11 26" id="KW-0675">Receptor</keyword>
<dbReference type="PRINTS" id="PR00253">
    <property type="entry name" value="GABAARECEPTR"/>
</dbReference>
<dbReference type="GO" id="GO:0005230">
    <property type="term" value="F:extracellular ligand-gated monoatomic ion channel activity"/>
    <property type="evidence" value="ECO:0007669"/>
    <property type="project" value="InterPro"/>
</dbReference>
<dbReference type="RefSeq" id="XP_051861792.1">
    <property type="nucleotide sequence ID" value="XM_052005832.1"/>
</dbReference>
<proteinExistence type="inferred from homology"/>
<evidence type="ECO:0000256" key="3">
    <source>
        <dbReference type="ARBA" id="ARBA00022475"/>
    </source>
</evidence>
<dbReference type="InterPro" id="IPR036734">
    <property type="entry name" value="Neur_chan_lig-bd_sf"/>
</dbReference>
<dbReference type="CTD" id="39054"/>
<dbReference type="InterPro" id="IPR038050">
    <property type="entry name" value="Neuro_actylchol_rec"/>
</dbReference>
<keyword evidence="14" id="KW-0868">Chloride</keyword>
<evidence type="ECO:0000256" key="10">
    <source>
        <dbReference type="ARBA" id="ARBA00023157"/>
    </source>
</evidence>
<keyword evidence="2 21" id="KW-0813">Transport</keyword>
<feature type="transmembrane region" description="Helical" evidence="21">
    <location>
        <begin position="267"/>
        <end position="291"/>
    </location>
</feature>
<evidence type="ECO:0000259" key="23">
    <source>
        <dbReference type="Pfam" id="PF02931"/>
    </source>
</evidence>
<name>A0A9C6WJI2_DROAB</name>
<evidence type="ECO:0000256" key="20">
    <source>
        <dbReference type="ARBA" id="ARBA00079462"/>
    </source>
</evidence>
<keyword evidence="13" id="KW-0325">Glycoprotein</keyword>
<evidence type="ECO:0000256" key="17">
    <source>
        <dbReference type="ARBA" id="ARBA00023303"/>
    </source>
</evidence>
<dbReference type="Gene3D" id="1.20.58.390">
    <property type="entry name" value="Neurotransmitter-gated ion-channel transmembrane domain"/>
    <property type="match status" value="2"/>
</dbReference>
<dbReference type="Pfam" id="PF02931">
    <property type="entry name" value="Neur_chan_LBD"/>
    <property type="match status" value="1"/>
</dbReference>
<dbReference type="InterPro" id="IPR006028">
    <property type="entry name" value="GABAA/Glycine_rcpt"/>
</dbReference>
<evidence type="ECO:0000256" key="15">
    <source>
        <dbReference type="ARBA" id="ARBA00023257"/>
    </source>
</evidence>
<keyword evidence="16" id="KW-1071">Ligand-gated ion channel</keyword>
<keyword evidence="12" id="KW-0869">Chloride channel</keyword>
<dbReference type="GO" id="GO:0034707">
    <property type="term" value="C:chloride channel complex"/>
    <property type="evidence" value="ECO:0007669"/>
    <property type="project" value="UniProtKB-KW"/>
</dbReference>
<sequence length="578" mass="63432">MSDSAMDKLIKLTPCTRTPLLTIWLAINMALIVQEQGPKRSTTVQSATGGGSMLGDVNISAILDSFSVSYDKRVRPNYGGPPVEVGVTMYVLSISSVSEVLMDFTLDFYFRQFWTDPRLAYRKRPGVETLSVGSEFIKNIWVPDTFFVNEKQSYFHIATTSNEFIRVHHSGSITRSIRLTITASCPMNLQYFPMDRQLCHIEIESFGYTMRDIRYFWRDGLSSVGMSSEVELPQFRVLGHRQRATEINLTTGNYSRLACEIQFVRSMGYYLIQIYIPSGLIVIISWVSFWLNRNATPARVALGVTTVLTMTTLMSSTNAALPKISYVKSIDVYLGTCFVMVFASLLEYATVGYMAKRIQMRKQRFMAIQKIAEQKKQQLDGVQQQANPNPNVGGGPGPEHGHGHGHHAHSHGHPHAPKQTVSNRPIGFSNIQQNVGTRGCSIVGPLFQEVRFKVHDPKAHSKGGTLENTVNGGRGGPQSHGPGPAPGGAGPGGGAGGGGGGPPDAGGDPEAAVPAHLLHPGKVKKDINKLLGITPSDIDKYSRIVFPVCFVCFNLMYWIIYLHVSDVVADDLVLLGEE</sequence>
<dbReference type="InterPro" id="IPR036719">
    <property type="entry name" value="Neuro-gated_channel_TM_sf"/>
</dbReference>
<evidence type="ECO:0000256" key="14">
    <source>
        <dbReference type="ARBA" id="ARBA00023214"/>
    </source>
</evidence>
<feature type="compositionally biased region" description="Low complexity" evidence="22">
    <location>
        <begin position="379"/>
        <end position="391"/>
    </location>
</feature>
<evidence type="ECO:0000256" key="13">
    <source>
        <dbReference type="ARBA" id="ARBA00023180"/>
    </source>
</evidence>
<dbReference type="GO" id="GO:0099095">
    <property type="term" value="F:ligand-gated monoatomic anion channel activity"/>
    <property type="evidence" value="ECO:0007669"/>
    <property type="project" value="UniProtKB-ARBA"/>
</dbReference>
<keyword evidence="15" id="KW-0628">Postsynaptic cell membrane</keyword>
<evidence type="ECO:0000313" key="26">
    <source>
        <dbReference type="RefSeq" id="XP_051861792.1"/>
    </source>
</evidence>
<comment type="similarity">
    <text evidence="1">Belongs to the ligand-gated ion channel (TC 1.A.9) family. Gamma-aminobutyric acid receptor (TC 1.A.9.5) subfamily.</text>
</comment>
<keyword evidence="3" id="KW-1003">Cell membrane</keyword>
<dbReference type="SUPFAM" id="SSF90112">
    <property type="entry name" value="Neurotransmitter-gated ion-channel transmembrane pore"/>
    <property type="match status" value="1"/>
</dbReference>
<evidence type="ECO:0000256" key="11">
    <source>
        <dbReference type="ARBA" id="ARBA00023170"/>
    </source>
</evidence>
<feature type="domain" description="Neurotransmitter-gated ion-channel ligand-binding" evidence="23">
    <location>
        <begin position="61"/>
        <end position="263"/>
    </location>
</feature>
<evidence type="ECO:0000256" key="6">
    <source>
        <dbReference type="ARBA" id="ARBA00022989"/>
    </source>
</evidence>
<keyword evidence="7" id="KW-0770">Synapse</keyword>
<keyword evidence="6 21" id="KW-1133">Transmembrane helix</keyword>
<evidence type="ECO:0000256" key="22">
    <source>
        <dbReference type="SAM" id="MobiDB-lite"/>
    </source>
</evidence>
<keyword evidence="5" id="KW-0732">Signal</keyword>
<keyword evidence="8 21" id="KW-0406">Ion transport</keyword>
<reference evidence="26" key="1">
    <citation type="submission" date="2025-08" db="UniProtKB">
        <authorList>
            <consortium name="RefSeq"/>
        </authorList>
    </citation>
    <scope>IDENTIFICATION</scope>
    <source>
        <strain evidence="26">15112-1751.03</strain>
        <tissue evidence="26">Whole Adult</tissue>
    </source>
</reference>
<dbReference type="Proteomes" id="UP000515160">
    <property type="component" value="Chromosome 3"/>
</dbReference>
<feature type="compositionally biased region" description="Gly residues" evidence="22">
    <location>
        <begin position="486"/>
        <end position="504"/>
    </location>
</feature>
<dbReference type="GO" id="GO:0005254">
    <property type="term" value="F:chloride channel activity"/>
    <property type="evidence" value="ECO:0007669"/>
    <property type="project" value="UniProtKB-KW"/>
</dbReference>
<keyword evidence="17 21" id="KW-0407">Ion channel</keyword>
<evidence type="ECO:0000256" key="19">
    <source>
        <dbReference type="ARBA" id="ARBA00071250"/>
    </source>
</evidence>
<feature type="compositionally biased region" description="Basic residues" evidence="22">
    <location>
        <begin position="403"/>
        <end position="416"/>
    </location>
</feature>
<dbReference type="SUPFAM" id="SSF63712">
    <property type="entry name" value="Nicotinic receptor ligand binding domain-like"/>
    <property type="match status" value="1"/>
</dbReference>
<evidence type="ECO:0000259" key="24">
    <source>
        <dbReference type="Pfam" id="PF02932"/>
    </source>
</evidence>
<dbReference type="PRINTS" id="PR01160">
    <property type="entry name" value="GABAARBETA"/>
</dbReference>
<dbReference type="Pfam" id="PF02932">
    <property type="entry name" value="Neur_chan_memb"/>
    <property type="match status" value="1"/>
</dbReference>
<evidence type="ECO:0000256" key="16">
    <source>
        <dbReference type="ARBA" id="ARBA00023286"/>
    </source>
</evidence>
<evidence type="ECO:0000313" key="25">
    <source>
        <dbReference type="Proteomes" id="UP000515160"/>
    </source>
</evidence>
<evidence type="ECO:0000256" key="12">
    <source>
        <dbReference type="ARBA" id="ARBA00023173"/>
    </source>
</evidence>
<feature type="region of interest" description="Disordered" evidence="22">
    <location>
        <begin position="455"/>
        <end position="513"/>
    </location>
</feature>
<evidence type="ECO:0000256" key="4">
    <source>
        <dbReference type="ARBA" id="ARBA00022692"/>
    </source>
</evidence>
<evidence type="ECO:0000256" key="21">
    <source>
        <dbReference type="RuleBase" id="RU000687"/>
    </source>
</evidence>
<organism evidence="25 26">
    <name type="scientific">Drosophila albomicans</name>
    <name type="common">Fruit fly</name>
    <dbReference type="NCBI Taxonomy" id="7291"/>
    <lineage>
        <taxon>Eukaryota</taxon>
        <taxon>Metazoa</taxon>
        <taxon>Ecdysozoa</taxon>
        <taxon>Arthropoda</taxon>
        <taxon>Hexapoda</taxon>
        <taxon>Insecta</taxon>
        <taxon>Pterygota</taxon>
        <taxon>Neoptera</taxon>
        <taxon>Endopterygota</taxon>
        <taxon>Diptera</taxon>
        <taxon>Brachycera</taxon>
        <taxon>Muscomorpha</taxon>
        <taxon>Ephydroidea</taxon>
        <taxon>Drosophilidae</taxon>
        <taxon>Drosophila</taxon>
    </lineage>
</organism>
<dbReference type="InterPro" id="IPR002289">
    <property type="entry name" value="GABAAb_rcpt"/>
</dbReference>
<feature type="domain" description="Neurotransmitter-gated ion-channel transmembrane" evidence="24">
    <location>
        <begin position="274"/>
        <end position="558"/>
    </location>
</feature>
<dbReference type="FunFam" id="1.20.58.390:FF:000057">
    <property type="entry name" value="Resistance to dieldrin, isoform E"/>
    <property type="match status" value="1"/>
</dbReference>
<evidence type="ECO:0000256" key="9">
    <source>
        <dbReference type="ARBA" id="ARBA00023136"/>
    </source>
</evidence>
<dbReference type="InterPro" id="IPR006202">
    <property type="entry name" value="Neur_chan_lig-bd"/>
</dbReference>
<evidence type="ECO:0000256" key="8">
    <source>
        <dbReference type="ARBA" id="ARBA00023065"/>
    </source>
</evidence>
<protein>
    <recommendedName>
        <fullName evidence="19">Gamma-aminobutyric acid receptor subunit beta</fullName>
    </recommendedName>
    <alternativeName>
        <fullName evidence="20">Protein cyclodiene resistance</fullName>
    </alternativeName>
</protein>
<dbReference type="FunFam" id="2.70.170.10:FF:000021">
    <property type="entry name" value="Gamma-aminobutyric acid receptor isoform 3b"/>
    <property type="match status" value="1"/>
</dbReference>
<dbReference type="OrthoDB" id="8890589at2759"/>
<dbReference type="GO" id="GO:0045211">
    <property type="term" value="C:postsynaptic membrane"/>
    <property type="evidence" value="ECO:0007669"/>
    <property type="project" value="UniProtKB-SubCell"/>
</dbReference>
<feature type="transmembrane region" description="Helical" evidence="21">
    <location>
        <begin position="544"/>
        <end position="564"/>
    </location>
</feature>
<gene>
    <name evidence="26" type="primary">LOC117567321</name>
</gene>
<dbReference type="FunFam" id="1.20.58.390:FF:000047">
    <property type="entry name" value="Resistance to dieldrin, isoform H"/>
    <property type="match status" value="1"/>
</dbReference>
<evidence type="ECO:0000256" key="1">
    <source>
        <dbReference type="ARBA" id="ARBA00010180"/>
    </source>
</evidence>
<dbReference type="InterPro" id="IPR006029">
    <property type="entry name" value="Neurotrans-gated_channel_TM"/>
</dbReference>
<dbReference type="PROSITE" id="PS00236">
    <property type="entry name" value="NEUROTR_ION_CHANNEL"/>
    <property type="match status" value="1"/>
</dbReference>
<comment type="subcellular location">
    <subcellularLocation>
        <location evidence="18">Postsynaptic cell membrane</location>
        <topology evidence="18">Multi-pass membrane protein</topology>
    </subcellularLocation>
</comment>
<dbReference type="InterPro" id="IPR006201">
    <property type="entry name" value="Neur_channel"/>
</dbReference>
<dbReference type="GO" id="GO:0004890">
    <property type="term" value="F:GABA-A receptor activity"/>
    <property type="evidence" value="ECO:0007669"/>
    <property type="project" value="InterPro"/>
</dbReference>
<dbReference type="PRINTS" id="PR00252">
    <property type="entry name" value="NRIONCHANNEL"/>
</dbReference>
<dbReference type="AlphaFoldDB" id="A0A9C6WJI2"/>